<accession>A0A1I7NKV3</accession>
<dbReference type="PANTHER" id="PTHR11078:SF3">
    <property type="entry name" value="ANTITERMINATION NUSB DOMAIN-CONTAINING PROTEIN"/>
    <property type="match status" value="1"/>
</dbReference>
<keyword evidence="2" id="KW-0889">Transcription antitermination</keyword>
<dbReference type="AlphaFoldDB" id="A0A1I7NKV3"/>
<evidence type="ECO:0000313" key="7">
    <source>
        <dbReference type="EMBL" id="SFV35236.1"/>
    </source>
</evidence>
<dbReference type="InterPro" id="IPR011605">
    <property type="entry name" value="NusB_fam"/>
</dbReference>
<evidence type="ECO:0000259" key="6">
    <source>
        <dbReference type="Pfam" id="PF01029"/>
    </source>
</evidence>
<dbReference type="PANTHER" id="PTHR11078">
    <property type="entry name" value="N UTILIZATION SUBSTANCE PROTEIN B-RELATED"/>
    <property type="match status" value="1"/>
</dbReference>
<dbReference type="GO" id="GO:0005829">
    <property type="term" value="C:cytosol"/>
    <property type="evidence" value="ECO:0007669"/>
    <property type="project" value="TreeGrafter"/>
</dbReference>
<gene>
    <name evidence="7" type="ORF">SAMN05660895_2186</name>
</gene>
<evidence type="ECO:0000256" key="1">
    <source>
        <dbReference type="ARBA" id="ARBA00005952"/>
    </source>
</evidence>
<keyword evidence="4" id="KW-0805">Transcription regulation</keyword>
<dbReference type="GO" id="GO:0003723">
    <property type="term" value="F:RNA binding"/>
    <property type="evidence" value="ECO:0007669"/>
    <property type="project" value="UniProtKB-KW"/>
</dbReference>
<comment type="similarity">
    <text evidence="1">Belongs to the NusB family.</text>
</comment>
<evidence type="ECO:0000256" key="5">
    <source>
        <dbReference type="ARBA" id="ARBA00023163"/>
    </source>
</evidence>
<keyword evidence="5" id="KW-0804">Transcription</keyword>
<protein>
    <submittedName>
        <fullName evidence="7">NusB antitermination factor</fullName>
    </submittedName>
</protein>
<name>A0A1I7NKV3_9BACT</name>
<evidence type="ECO:0000256" key="4">
    <source>
        <dbReference type="ARBA" id="ARBA00023015"/>
    </source>
</evidence>
<dbReference type="GO" id="GO:0031564">
    <property type="term" value="P:transcription antitermination"/>
    <property type="evidence" value="ECO:0007669"/>
    <property type="project" value="UniProtKB-KW"/>
</dbReference>
<dbReference type="InterPro" id="IPR035926">
    <property type="entry name" value="NusB-like_sf"/>
</dbReference>
<reference evidence="8" key="1">
    <citation type="submission" date="2016-10" db="EMBL/GenBank/DDBJ databases">
        <authorList>
            <person name="Varghese N."/>
            <person name="Submissions S."/>
        </authorList>
    </citation>
    <scope>NUCLEOTIDE SEQUENCE [LARGE SCALE GENOMIC DNA]</scope>
    <source>
        <strain evidence="8">DSM 14807</strain>
    </source>
</reference>
<dbReference type="Gene3D" id="1.10.940.10">
    <property type="entry name" value="NusB-like"/>
    <property type="match status" value="1"/>
</dbReference>
<dbReference type="OrthoDB" id="9787568at2"/>
<feature type="domain" description="NusB/RsmB/TIM44" evidence="6">
    <location>
        <begin position="197"/>
        <end position="293"/>
    </location>
</feature>
<dbReference type="STRING" id="1393122.SAMN05660895_2186"/>
<dbReference type="GO" id="GO:0006353">
    <property type="term" value="P:DNA-templated transcription termination"/>
    <property type="evidence" value="ECO:0007669"/>
    <property type="project" value="InterPro"/>
</dbReference>
<keyword evidence="8" id="KW-1185">Reference proteome</keyword>
<evidence type="ECO:0000256" key="3">
    <source>
        <dbReference type="ARBA" id="ARBA00022884"/>
    </source>
</evidence>
<dbReference type="EMBL" id="FPCJ01000001">
    <property type="protein sequence ID" value="SFV35236.1"/>
    <property type="molecule type" value="Genomic_DNA"/>
</dbReference>
<dbReference type="Pfam" id="PF01029">
    <property type="entry name" value="NusB"/>
    <property type="match status" value="1"/>
</dbReference>
<evidence type="ECO:0000313" key="8">
    <source>
        <dbReference type="Proteomes" id="UP000199537"/>
    </source>
</evidence>
<dbReference type="Proteomes" id="UP000199537">
    <property type="component" value="Unassembled WGS sequence"/>
</dbReference>
<sequence>MISRRNIRVKVMQILYALETAESPLASLEDARRLIDPHLDQTEAIYTYLLYFLTEVASYARTDAQIRASKLLPTPEDLNVNTKIADNKWVKYLQEHPVFQQKKKKALLEHVIDMDLVKKIYHQLIELDVYRFYIIAAERDEKEEKEILSYIFHELMMKNEEFDQHMEDNFPHWPDDRDMMSVLINNFFQKPTGIDFHSIVPEEKREYAAELLFTAYEKKSYCRDLIAPKLEHWDPERIAVIDMILMIMAICEFLYFPTIPTKVTINEYIDIAKAYSTPQSGQFVNGILDNILKDLEAQEKIQKTDQARN</sequence>
<dbReference type="NCBIfam" id="TIGR01951">
    <property type="entry name" value="nusB"/>
    <property type="match status" value="1"/>
</dbReference>
<dbReference type="SUPFAM" id="SSF48013">
    <property type="entry name" value="NusB-like"/>
    <property type="match status" value="1"/>
</dbReference>
<dbReference type="InterPro" id="IPR006027">
    <property type="entry name" value="NusB_RsmB_TIM44"/>
</dbReference>
<proteinExistence type="inferred from homology"/>
<evidence type="ECO:0000256" key="2">
    <source>
        <dbReference type="ARBA" id="ARBA00022814"/>
    </source>
</evidence>
<organism evidence="7 8">
    <name type="scientific">Thermoflavifilum thermophilum</name>
    <dbReference type="NCBI Taxonomy" id="1393122"/>
    <lineage>
        <taxon>Bacteria</taxon>
        <taxon>Pseudomonadati</taxon>
        <taxon>Bacteroidota</taxon>
        <taxon>Chitinophagia</taxon>
        <taxon>Chitinophagales</taxon>
        <taxon>Chitinophagaceae</taxon>
        <taxon>Thermoflavifilum</taxon>
    </lineage>
</organism>
<keyword evidence="3" id="KW-0694">RNA-binding</keyword>